<evidence type="ECO:0000256" key="1">
    <source>
        <dbReference type="ARBA" id="ARBA00022737"/>
    </source>
</evidence>
<reference evidence="5 6" key="1">
    <citation type="submission" date="2019-03" db="EMBL/GenBank/DDBJ databases">
        <title>Ramlibacter henchirensis DSM 14656, whole genome shotgun sequence.</title>
        <authorList>
            <person name="Zhang X."/>
            <person name="Feng G."/>
            <person name="Zhu H."/>
        </authorList>
    </citation>
    <scope>NUCLEOTIDE SEQUENCE [LARGE SCALE GENOMIC DNA]</scope>
    <source>
        <strain evidence="5 6">DSM 14656</strain>
    </source>
</reference>
<dbReference type="AlphaFoldDB" id="A0A4Z0C9H8"/>
<dbReference type="Gene3D" id="3.40.50.150">
    <property type="entry name" value="Vaccinia Virus protein VP39"/>
    <property type="match status" value="1"/>
</dbReference>
<gene>
    <name evidence="5" type="ORF">EZ313_10710</name>
</gene>
<feature type="repeat" description="TPR" evidence="3">
    <location>
        <begin position="42"/>
        <end position="75"/>
    </location>
</feature>
<dbReference type="PANTHER" id="PTHR44858">
    <property type="entry name" value="TETRATRICOPEPTIDE REPEAT PROTEIN 6"/>
    <property type="match status" value="1"/>
</dbReference>
<dbReference type="PANTHER" id="PTHR44858:SF1">
    <property type="entry name" value="UDP-N-ACETYLGLUCOSAMINE--PEPTIDE N-ACETYLGLUCOSAMINYLTRANSFERASE SPINDLY-RELATED"/>
    <property type="match status" value="1"/>
</dbReference>
<sequence>MDARFEQAKAFFLHGLDHYRAGRFEAADREFSAALSLVPGRPSTLTNLGATRLKLGKVEEAAALLQEALKQEPDNAEALGHLAAALAEMGRRDEALAAVTRAVALSPDNAAAWGLRGTLARELGRREEAAEAFREAMAHGADRQLMSYYLAGVAQESAPPAPPRQYVEQLFDSYAQDFEQHLAGTLQYRGPEILVEGLAQPRFRAALDLGCGTGLVAPLLRPRCERLDGIDLSAAMVERARASGLYDNVVQGDIAEFLAATGKRYDLLIAGDVFVYVGALESVFDGAARVLDAGGAFCFSLEAADEQETFALRMSLRYAHSERYIRMLAAQRGFDLESTVRHPLRIDQGRPVAGLFAWLRKPGAPS</sequence>
<dbReference type="SUPFAM" id="SSF48452">
    <property type="entry name" value="TPR-like"/>
    <property type="match status" value="1"/>
</dbReference>
<dbReference type="PROSITE" id="PS50293">
    <property type="entry name" value="TPR_REGION"/>
    <property type="match status" value="1"/>
</dbReference>
<dbReference type="GO" id="GO:0008757">
    <property type="term" value="F:S-adenosylmethionine-dependent methyltransferase activity"/>
    <property type="evidence" value="ECO:0007669"/>
    <property type="project" value="InterPro"/>
</dbReference>
<dbReference type="InterPro" id="IPR019734">
    <property type="entry name" value="TPR_rpt"/>
</dbReference>
<dbReference type="InterPro" id="IPR050498">
    <property type="entry name" value="Ycf3"/>
</dbReference>
<dbReference type="SMART" id="SM00028">
    <property type="entry name" value="TPR"/>
    <property type="match status" value="4"/>
</dbReference>
<dbReference type="PROSITE" id="PS50005">
    <property type="entry name" value="TPR"/>
    <property type="match status" value="4"/>
</dbReference>
<dbReference type="InterPro" id="IPR013216">
    <property type="entry name" value="Methyltransf_11"/>
</dbReference>
<keyword evidence="6" id="KW-1185">Reference proteome</keyword>
<proteinExistence type="predicted"/>
<dbReference type="OrthoDB" id="9809392at2"/>
<dbReference type="CDD" id="cd02440">
    <property type="entry name" value="AdoMet_MTases"/>
    <property type="match status" value="1"/>
</dbReference>
<dbReference type="Pfam" id="PF14559">
    <property type="entry name" value="TPR_19"/>
    <property type="match status" value="1"/>
</dbReference>
<feature type="repeat" description="TPR" evidence="3">
    <location>
        <begin position="8"/>
        <end position="41"/>
    </location>
</feature>
<dbReference type="Pfam" id="PF08241">
    <property type="entry name" value="Methyltransf_11"/>
    <property type="match status" value="1"/>
</dbReference>
<dbReference type="InterPro" id="IPR029063">
    <property type="entry name" value="SAM-dependent_MTases_sf"/>
</dbReference>
<dbReference type="RefSeq" id="WP_135263140.1">
    <property type="nucleotide sequence ID" value="NZ_SMLM01000001.1"/>
</dbReference>
<evidence type="ECO:0000259" key="4">
    <source>
        <dbReference type="Pfam" id="PF08241"/>
    </source>
</evidence>
<feature type="repeat" description="TPR" evidence="3">
    <location>
        <begin position="110"/>
        <end position="143"/>
    </location>
</feature>
<dbReference type="InterPro" id="IPR011990">
    <property type="entry name" value="TPR-like_helical_dom_sf"/>
</dbReference>
<name>A0A4Z0C9H8_9BURK</name>
<dbReference type="Gene3D" id="1.25.40.10">
    <property type="entry name" value="Tetratricopeptide repeat domain"/>
    <property type="match status" value="2"/>
</dbReference>
<organism evidence="5 6">
    <name type="scientific">Ramlibacter henchirensis</name>
    <dbReference type="NCBI Taxonomy" id="204072"/>
    <lineage>
        <taxon>Bacteria</taxon>
        <taxon>Pseudomonadati</taxon>
        <taxon>Pseudomonadota</taxon>
        <taxon>Betaproteobacteria</taxon>
        <taxon>Burkholderiales</taxon>
        <taxon>Comamonadaceae</taxon>
        <taxon>Ramlibacter</taxon>
    </lineage>
</organism>
<evidence type="ECO:0000313" key="5">
    <source>
        <dbReference type="EMBL" id="TFZ07060.1"/>
    </source>
</evidence>
<accession>A0A4Z0C9H8</accession>
<evidence type="ECO:0000313" key="6">
    <source>
        <dbReference type="Proteomes" id="UP000298180"/>
    </source>
</evidence>
<comment type="caution">
    <text evidence="5">The sequence shown here is derived from an EMBL/GenBank/DDBJ whole genome shotgun (WGS) entry which is preliminary data.</text>
</comment>
<feature type="repeat" description="TPR" evidence="3">
    <location>
        <begin position="76"/>
        <end position="109"/>
    </location>
</feature>
<evidence type="ECO:0000256" key="3">
    <source>
        <dbReference type="PROSITE-ProRule" id="PRU00339"/>
    </source>
</evidence>
<keyword evidence="1" id="KW-0677">Repeat</keyword>
<feature type="domain" description="Methyltransferase type 11" evidence="4">
    <location>
        <begin position="207"/>
        <end position="299"/>
    </location>
</feature>
<dbReference type="Proteomes" id="UP000298180">
    <property type="component" value="Unassembled WGS sequence"/>
</dbReference>
<evidence type="ECO:0000256" key="2">
    <source>
        <dbReference type="ARBA" id="ARBA00022803"/>
    </source>
</evidence>
<dbReference type="EMBL" id="SMLM01000001">
    <property type="protein sequence ID" value="TFZ07060.1"/>
    <property type="molecule type" value="Genomic_DNA"/>
</dbReference>
<dbReference type="SUPFAM" id="SSF53335">
    <property type="entry name" value="S-adenosyl-L-methionine-dependent methyltransferases"/>
    <property type="match status" value="1"/>
</dbReference>
<protein>
    <submittedName>
        <fullName evidence="5">Tetratricopeptide repeat protein</fullName>
    </submittedName>
</protein>
<keyword evidence="2 3" id="KW-0802">TPR repeat</keyword>